<dbReference type="InterPro" id="IPR011990">
    <property type="entry name" value="TPR-like_helical_dom_sf"/>
</dbReference>
<comment type="subcellular location">
    <subcellularLocation>
        <location evidence="1">Cell outer membrane</location>
    </subcellularLocation>
</comment>
<dbReference type="PROSITE" id="PS51257">
    <property type="entry name" value="PROKAR_LIPOPROTEIN"/>
    <property type="match status" value="1"/>
</dbReference>
<dbReference type="EMBL" id="CDOG01000001">
    <property type="protein sequence ID" value="CEN33626.1"/>
    <property type="molecule type" value="Genomic_DNA"/>
</dbReference>
<sequence>MKKIVFIIASVFTFSSCELDLKPESSLTYNGFWDSEEAVRAAHIGIYPHLRGYDNTFWGMGELRSDIWGGTTIESPFSAELIKNDVSVTRVHYGNWAEFYSLIHKINDFIKNAPTVPASNQEQRNHMMGQMYGIRAYVYYTMLKAWGEVPIATEPLTKVESLESLKKKRSPKEDVLALVKSDIEKSLEFFNTDNSKWLNKNIYWSKAATLTLKGDVYLWSGKVLGGGSADFEVAKTALESVTGYSLINYEDLWGQAKEGNNEFIFALDYQEDQSDNFYSLMTARQVDIKGKFDDEGNLLDNFTLNGGSRYGASAKVFDFLKADLQDQRSKTFMGIYSDKTAKKLIGTVLNKFLGVVETGLRRSWNNVPLYRYADVVLLLAEAKNHLGEDPSPEINKIRERAYGNTYNVATHGYTNANKSANAKAILDERLKEFVGEGKRWWDLVRAGDNHLFDEVPTMKASESYKIYYSISEGMIANDPELKQTEGYK</sequence>
<feature type="domain" description="RagB/SusD" evidence="6">
    <location>
        <begin position="345"/>
        <end position="461"/>
    </location>
</feature>
<dbReference type="SUPFAM" id="SSF48452">
    <property type="entry name" value="TPR-like"/>
    <property type="match status" value="1"/>
</dbReference>
<evidence type="ECO:0000313" key="9">
    <source>
        <dbReference type="Proteomes" id="UP000038083"/>
    </source>
</evidence>
<gene>
    <name evidence="8" type="ORF">CCYN74_10077</name>
</gene>
<dbReference type="Pfam" id="PF14322">
    <property type="entry name" value="SusD-like_3"/>
    <property type="match status" value="1"/>
</dbReference>
<evidence type="ECO:0000256" key="2">
    <source>
        <dbReference type="ARBA" id="ARBA00006275"/>
    </source>
</evidence>
<reference evidence="8 9" key="1">
    <citation type="submission" date="2015-01" db="EMBL/GenBank/DDBJ databases">
        <authorList>
            <person name="MANFREDI Pablo"/>
        </authorList>
    </citation>
    <scope>NUCLEOTIDE SEQUENCE [LARGE SCALE GENOMIC DNA]</scope>
    <source>
        <strain evidence="8 9">Ccy74</strain>
    </source>
</reference>
<dbReference type="InterPro" id="IPR012944">
    <property type="entry name" value="SusD_RagB_dom"/>
</dbReference>
<dbReference type="OrthoDB" id="5694214at2"/>
<name>A0A0B7H229_9FLAO</name>
<dbReference type="Proteomes" id="UP000038083">
    <property type="component" value="Unassembled WGS sequence"/>
</dbReference>
<protein>
    <submittedName>
        <fullName evidence="8">RagB/SusD domain-containing protein</fullName>
    </submittedName>
</protein>
<evidence type="ECO:0000256" key="1">
    <source>
        <dbReference type="ARBA" id="ARBA00004442"/>
    </source>
</evidence>
<evidence type="ECO:0000313" key="8">
    <source>
        <dbReference type="EMBL" id="CEN33626.1"/>
    </source>
</evidence>
<feature type="domain" description="SusD-like N-terminal" evidence="7">
    <location>
        <begin position="19"/>
        <end position="208"/>
    </location>
</feature>
<accession>A0A0B7H229</accession>
<keyword evidence="5" id="KW-0998">Cell outer membrane</keyword>
<dbReference type="Pfam" id="PF07980">
    <property type="entry name" value="SusD_RagB"/>
    <property type="match status" value="1"/>
</dbReference>
<evidence type="ECO:0000256" key="5">
    <source>
        <dbReference type="ARBA" id="ARBA00023237"/>
    </source>
</evidence>
<dbReference type="GO" id="GO:0009279">
    <property type="term" value="C:cell outer membrane"/>
    <property type="evidence" value="ECO:0007669"/>
    <property type="project" value="UniProtKB-SubCell"/>
</dbReference>
<dbReference type="CDD" id="cd08977">
    <property type="entry name" value="SusD"/>
    <property type="match status" value="1"/>
</dbReference>
<dbReference type="AlphaFoldDB" id="A0A0B7H229"/>
<keyword evidence="3" id="KW-0732">Signal</keyword>
<comment type="similarity">
    <text evidence="2">Belongs to the SusD family.</text>
</comment>
<dbReference type="Gene3D" id="1.25.40.390">
    <property type="match status" value="1"/>
</dbReference>
<proteinExistence type="inferred from homology"/>
<evidence type="ECO:0000256" key="3">
    <source>
        <dbReference type="ARBA" id="ARBA00022729"/>
    </source>
</evidence>
<dbReference type="RefSeq" id="WP_018279272.1">
    <property type="nucleotide sequence ID" value="NZ_CDOF01000068.1"/>
</dbReference>
<evidence type="ECO:0000256" key="4">
    <source>
        <dbReference type="ARBA" id="ARBA00023136"/>
    </source>
</evidence>
<evidence type="ECO:0000259" key="7">
    <source>
        <dbReference type="Pfam" id="PF14322"/>
    </source>
</evidence>
<keyword evidence="4" id="KW-0472">Membrane</keyword>
<dbReference type="InterPro" id="IPR033985">
    <property type="entry name" value="SusD-like_N"/>
</dbReference>
<organism evidence="8 9">
    <name type="scientific">Capnocytophaga cynodegmi</name>
    <dbReference type="NCBI Taxonomy" id="28189"/>
    <lineage>
        <taxon>Bacteria</taxon>
        <taxon>Pseudomonadati</taxon>
        <taxon>Bacteroidota</taxon>
        <taxon>Flavobacteriia</taxon>
        <taxon>Flavobacteriales</taxon>
        <taxon>Flavobacteriaceae</taxon>
        <taxon>Capnocytophaga</taxon>
    </lineage>
</organism>
<evidence type="ECO:0000259" key="6">
    <source>
        <dbReference type="Pfam" id="PF07980"/>
    </source>
</evidence>